<feature type="compositionally biased region" description="Low complexity" evidence="4">
    <location>
        <begin position="517"/>
        <end position="527"/>
    </location>
</feature>
<comment type="catalytic activity">
    <reaction evidence="2">
        <text>L-threonyl-[protein] + ATP = O-phospho-L-threonyl-[protein] + ADP + H(+)</text>
        <dbReference type="Rhea" id="RHEA:46608"/>
        <dbReference type="Rhea" id="RHEA-COMP:11060"/>
        <dbReference type="Rhea" id="RHEA-COMP:11605"/>
        <dbReference type="ChEBI" id="CHEBI:15378"/>
        <dbReference type="ChEBI" id="CHEBI:30013"/>
        <dbReference type="ChEBI" id="CHEBI:30616"/>
        <dbReference type="ChEBI" id="CHEBI:61977"/>
        <dbReference type="ChEBI" id="CHEBI:456216"/>
        <dbReference type="EC" id="2.7.11.1"/>
    </reaction>
</comment>
<accession>A0A5C6FXA4</accession>
<dbReference type="InterPro" id="IPR008266">
    <property type="entry name" value="Tyr_kinase_AS"/>
</dbReference>
<feature type="region of interest" description="Disordered" evidence="4">
    <location>
        <begin position="769"/>
        <end position="792"/>
    </location>
</feature>
<evidence type="ECO:0000256" key="4">
    <source>
        <dbReference type="SAM" id="MobiDB-lite"/>
    </source>
</evidence>
<reference evidence="6" key="1">
    <citation type="submission" date="2018-12" db="EMBL/GenBank/DDBJ databases">
        <title>The complete genome of Metarhizium rileyi, a key fungal pathogen of Lepidoptera.</title>
        <authorList>
            <person name="Binneck E."/>
            <person name="Lastra C.C.L."/>
            <person name="Sosa-Gomez D.R."/>
        </authorList>
    </citation>
    <scope>NUCLEOTIDE SEQUENCE [LARGE SCALE GENOMIC DNA]</scope>
    <source>
        <strain evidence="6">Cep018-CH2</strain>
    </source>
</reference>
<gene>
    <name evidence="5" type="ORF">ED733_000100</name>
</gene>
<evidence type="ECO:0000313" key="6">
    <source>
        <dbReference type="Proteomes" id="UP000317257"/>
    </source>
</evidence>
<proteinExistence type="predicted"/>
<sequence>MAEQTRVEELERLLREAELRAESERQRAESEQQRAEASDKKRLEEQQRAESAERERQEERQRAEREQQRAETAEQQTRATTLDEYIAACHSLVFSRFEVETDKSLTSKGSITNPRNKLCPTNLEPWPDFLEQQRVAFGVLYDALPARARLFESRNFLSGLGDRISQRPIANEKDLETFLHNSVEDPVRSILHQLKEVEQVQGVYGIGGGIIFENHPSAISDVAEEVVDREKSSPPRTPDQGRLSNQLRPDQICVYRSADGQSTRRSMIYVCEYKAPHKLTAPHLRVGLRPMNVYKEVVNRKTIPTSADPEGRFQYHAERLTTAAVSQTYHYMIEGGLDYGLLTTGETIVFLKIDWEDPQTLYYHLAEPGPEVSAHPNHFHSCTAVGQYLAFTLVALGRPGQRREHGQEERRLAIQGLKTWAEDFESTLRSIPANERSAPSGFSDYEPTTYKGIDRSPYPFRHDRRPVGGKDQPDRQPTSRDSPESSDDESRRNLPDTPSPVERRTGSRVQGTRRSQRIQAQRPRGAAAQGGSGHTRQYCTQKCLVGMVRGGLLDMRCPNVTLHKRSQGSARGGSISHHPVSHSKWLQLLRKQLENSLDDGVTPLCEGGARGVLFQVTLLTYGYTFIGKGTVRAFIKDLEHEAAVYQRLKAVQGIAVPLFLGTIDLRSMNKVYYYDHRVYVVHMTFLSWAGYKLRDIEDANGMGKRLADGALRSLRSIHREGVVHKDVRGANMLFNPETNRVMIIDFERSLIVQPPRRALTQLVPNKRAWNSEATEKRKGGGRVSDHQQDRGDVMEDISMARSTFSQLNWYAVK</sequence>
<name>A0A5C6FXA4_METRR</name>
<dbReference type="EMBL" id="SBHS01000134">
    <property type="protein sequence ID" value="TWU70375.1"/>
    <property type="molecule type" value="Genomic_DNA"/>
</dbReference>
<evidence type="ECO:0000313" key="5">
    <source>
        <dbReference type="EMBL" id="TWU70375.1"/>
    </source>
</evidence>
<dbReference type="InterPro" id="IPR011009">
    <property type="entry name" value="Kinase-like_dom_sf"/>
</dbReference>
<feature type="compositionally biased region" description="Basic and acidic residues" evidence="4">
    <location>
        <begin position="773"/>
        <end position="792"/>
    </location>
</feature>
<feature type="region of interest" description="Disordered" evidence="4">
    <location>
        <begin position="224"/>
        <end position="245"/>
    </location>
</feature>
<dbReference type="AlphaFoldDB" id="A0A5C6FXA4"/>
<evidence type="ECO:0000256" key="1">
    <source>
        <dbReference type="ARBA" id="ARBA00012513"/>
    </source>
</evidence>
<feature type="compositionally biased region" description="Basic and acidic residues" evidence="4">
    <location>
        <begin position="465"/>
        <end position="494"/>
    </location>
</feature>
<comment type="caution">
    <text evidence="5">The sequence shown here is derived from an EMBL/GenBank/DDBJ whole genome shotgun (WGS) entry which is preliminary data.</text>
</comment>
<feature type="region of interest" description="Disordered" evidence="4">
    <location>
        <begin position="18"/>
        <end position="78"/>
    </location>
</feature>
<dbReference type="PANTHER" id="PTHR37171:SF1">
    <property type="entry name" value="SERINE_THREONINE-PROTEIN KINASE YRZF-RELATED"/>
    <property type="match status" value="1"/>
</dbReference>
<protein>
    <recommendedName>
        <fullName evidence="1">non-specific serine/threonine protein kinase</fullName>
        <ecNumber evidence="1">2.7.11.1</ecNumber>
    </recommendedName>
</protein>
<dbReference type="InterPro" id="IPR052396">
    <property type="entry name" value="Meiotic_Drive_Suppr_Kinase"/>
</dbReference>
<dbReference type="SUPFAM" id="SSF56112">
    <property type="entry name" value="Protein kinase-like (PK-like)"/>
    <property type="match status" value="1"/>
</dbReference>
<dbReference type="EC" id="2.7.11.1" evidence="1"/>
<dbReference type="Gene3D" id="1.10.510.10">
    <property type="entry name" value="Transferase(Phosphotransferase) domain 1"/>
    <property type="match status" value="1"/>
</dbReference>
<feature type="region of interest" description="Disordered" evidence="4">
    <location>
        <begin position="431"/>
        <end position="534"/>
    </location>
</feature>
<dbReference type="PROSITE" id="PS00109">
    <property type="entry name" value="PROTEIN_KINASE_TYR"/>
    <property type="match status" value="1"/>
</dbReference>
<comment type="catalytic activity">
    <reaction evidence="3">
        <text>L-seryl-[protein] + ATP = O-phospho-L-seryl-[protein] + ADP + H(+)</text>
        <dbReference type="Rhea" id="RHEA:17989"/>
        <dbReference type="Rhea" id="RHEA-COMP:9863"/>
        <dbReference type="Rhea" id="RHEA-COMP:11604"/>
        <dbReference type="ChEBI" id="CHEBI:15378"/>
        <dbReference type="ChEBI" id="CHEBI:29999"/>
        <dbReference type="ChEBI" id="CHEBI:30616"/>
        <dbReference type="ChEBI" id="CHEBI:83421"/>
        <dbReference type="ChEBI" id="CHEBI:456216"/>
        <dbReference type="EC" id="2.7.11.1"/>
    </reaction>
</comment>
<feature type="compositionally biased region" description="Basic and acidic residues" evidence="4">
    <location>
        <begin position="18"/>
        <end position="72"/>
    </location>
</feature>
<dbReference type="PANTHER" id="PTHR37171">
    <property type="entry name" value="SERINE/THREONINE-PROTEIN KINASE YRZF-RELATED"/>
    <property type="match status" value="1"/>
</dbReference>
<evidence type="ECO:0000256" key="3">
    <source>
        <dbReference type="ARBA" id="ARBA00048679"/>
    </source>
</evidence>
<dbReference type="Proteomes" id="UP000317257">
    <property type="component" value="Unassembled WGS sequence"/>
</dbReference>
<dbReference type="GO" id="GO:0004674">
    <property type="term" value="F:protein serine/threonine kinase activity"/>
    <property type="evidence" value="ECO:0007669"/>
    <property type="project" value="UniProtKB-EC"/>
</dbReference>
<evidence type="ECO:0000256" key="2">
    <source>
        <dbReference type="ARBA" id="ARBA00047899"/>
    </source>
</evidence>
<organism evidence="5 6">
    <name type="scientific">Metarhizium rileyi (strain RCEF 4871)</name>
    <name type="common">Nomuraea rileyi</name>
    <dbReference type="NCBI Taxonomy" id="1649241"/>
    <lineage>
        <taxon>Eukaryota</taxon>
        <taxon>Fungi</taxon>
        <taxon>Dikarya</taxon>
        <taxon>Ascomycota</taxon>
        <taxon>Pezizomycotina</taxon>
        <taxon>Sordariomycetes</taxon>
        <taxon>Hypocreomycetidae</taxon>
        <taxon>Hypocreales</taxon>
        <taxon>Clavicipitaceae</taxon>
        <taxon>Metarhizium</taxon>
    </lineage>
</organism>